<feature type="transmembrane region" description="Helical" evidence="7">
    <location>
        <begin position="242"/>
        <end position="260"/>
    </location>
</feature>
<keyword evidence="6 7" id="KW-0472">Membrane</keyword>
<proteinExistence type="inferred from homology"/>
<feature type="transmembrane region" description="Helical" evidence="7">
    <location>
        <begin position="208"/>
        <end position="230"/>
    </location>
</feature>
<feature type="transmembrane region" description="Helical" evidence="7">
    <location>
        <begin position="119"/>
        <end position="140"/>
    </location>
</feature>
<dbReference type="Proteomes" id="UP000194003">
    <property type="component" value="Unassembled WGS sequence"/>
</dbReference>
<keyword evidence="3" id="KW-1003">Cell membrane</keyword>
<accession>A0A1Y2K0U3</accession>
<evidence type="ECO:0000256" key="1">
    <source>
        <dbReference type="ARBA" id="ARBA00004651"/>
    </source>
</evidence>
<feature type="transmembrane region" description="Helical" evidence="7">
    <location>
        <begin position="87"/>
        <end position="107"/>
    </location>
</feature>
<dbReference type="CDD" id="cd06261">
    <property type="entry name" value="TM_PBP2"/>
    <property type="match status" value="1"/>
</dbReference>
<comment type="caution">
    <text evidence="9">The sequence shown here is derived from an EMBL/GenBank/DDBJ whole genome shotgun (WGS) entry which is preliminary data.</text>
</comment>
<dbReference type="GO" id="GO:0005886">
    <property type="term" value="C:plasma membrane"/>
    <property type="evidence" value="ECO:0007669"/>
    <property type="project" value="UniProtKB-SubCell"/>
</dbReference>
<gene>
    <name evidence="9" type="ORF">MAIT1_01595</name>
</gene>
<feature type="transmembrane region" description="Helical" evidence="7">
    <location>
        <begin position="176"/>
        <end position="196"/>
    </location>
</feature>
<protein>
    <submittedName>
        <fullName evidence="9">Putative nitrate/sulfonate/bicarbonate ABC transporter permease</fullName>
    </submittedName>
</protein>
<keyword evidence="2 7" id="KW-0813">Transport</keyword>
<dbReference type="STRING" id="1434232.MAIT1_01595"/>
<dbReference type="PANTHER" id="PTHR30151">
    <property type="entry name" value="ALKANE SULFONATE ABC TRANSPORTER-RELATED, MEMBRANE SUBUNIT"/>
    <property type="match status" value="1"/>
</dbReference>
<dbReference type="InterPro" id="IPR035906">
    <property type="entry name" value="MetI-like_sf"/>
</dbReference>
<evidence type="ECO:0000313" key="10">
    <source>
        <dbReference type="Proteomes" id="UP000194003"/>
    </source>
</evidence>
<comment type="similarity">
    <text evidence="7">Belongs to the binding-protein-dependent transport system permease family.</text>
</comment>
<organism evidence="9 10">
    <name type="scientific">Magnetofaba australis IT-1</name>
    <dbReference type="NCBI Taxonomy" id="1434232"/>
    <lineage>
        <taxon>Bacteria</taxon>
        <taxon>Pseudomonadati</taxon>
        <taxon>Pseudomonadota</taxon>
        <taxon>Magnetococcia</taxon>
        <taxon>Magnetococcales</taxon>
        <taxon>Magnetococcaceae</taxon>
        <taxon>Magnetofaba</taxon>
    </lineage>
</organism>
<dbReference type="InterPro" id="IPR000515">
    <property type="entry name" value="MetI-like"/>
</dbReference>
<dbReference type="PANTHER" id="PTHR30151:SF0">
    <property type="entry name" value="ABC TRANSPORTER PERMEASE PROTEIN MJ0413-RELATED"/>
    <property type="match status" value="1"/>
</dbReference>
<evidence type="ECO:0000256" key="3">
    <source>
        <dbReference type="ARBA" id="ARBA00022475"/>
    </source>
</evidence>
<sequence length="275" mass="30645">MKIRRLSGLHAQPGRWTRIILALLPLLLLVALYAVASQIRLADNPHDKLMPGFGKMADAFWRLATEPDRRSGEILLWMDTLASLSRLGIGMALSAVLGLLIGLNTALFPTLRAALNPLLTVLSIIPPLTLLPILFIVFGVGEEAKVMLIFIGTVFVISRDIHLATRAIPHEQIIKALTLGATQLGVVYRVVLPQIMPRLINTTRLTLGAAWLFLIAAEAVASTDGLGYRIYLVRRYLAMDVIIPYVAWITLLGFTMDWLLRLTVRWVYPWHDRDA</sequence>
<keyword evidence="10" id="KW-1185">Reference proteome</keyword>
<dbReference type="EMBL" id="LVJN01000020">
    <property type="protein sequence ID" value="OSM01592.1"/>
    <property type="molecule type" value="Genomic_DNA"/>
</dbReference>
<evidence type="ECO:0000256" key="5">
    <source>
        <dbReference type="ARBA" id="ARBA00022989"/>
    </source>
</evidence>
<keyword evidence="5 7" id="KW-1133">Transmembrane helix</keyword>
<dbReference type="AlphaFoldDB" id="A0A1Y2K0U3"/>
<evidence type="ECO:0000256" key="6">
    <source>
        <dbReference type="ARBA" id="ARBA00023136"/>
    </source>
</evidence>
<name>A0A1Y2K0U3_9PROT</name>
<dbReference type="RefSeq" id="WP_241893481.1">
    <property type="nucleotide sequence ID" value="NZ_LVJN01000020.1"/>
</dbReference>
<comment type="subcellular location">
    <subcellularLocation>
        <location evidence="1 7">Cell membrane</location>
        <topology evidence="1 7">Multi-pass membrane protein</topology>
    </subcellularLocation>
</comment>
<dbReference type="Gene3D" id="1.10.3720.10">
    <property type="entry name" value="MetI-like"/>
    <property type="match status" value="1"/>
</dbReference>
<evidence type="ECO:0000313" key="9">
    <source>
        <dbReference type="EMBL" id="OSM01592.1"/>
    </source>
</evidence>
<dbReference type="GO" id="GO:0055085">
    <property type="term" value="P:transmembrane transport"/>
    <property type="evidence" value="ECO:0007669"/>
    <property type="project" value="InterPro"/>
</dbReference>
<keyword evidence="4 7" id="KW-0812">Transmembrane</keyword>
<evidence type="ECO:0000256" key="2">
    <source>
        <dbReference type="ARBA" id="ARBA00022448"/>
    </source>
</evidence>
<evidence type="ECO:0000259" key="8">
    <source>
        <dbReference type="PROSITE" id="PS50928"/>
    </source>
</evidence>
<dbReference type="SUPFAM" id="SSF161098">
    <property type="entry name" value="MetI-like"/>
    <property type="match status" value="1"/>
</dbReference>
<feature type="domain" description="ABC transmembrane type-1" evidence="8">
    <location>
        <begin position="80"/>
        <end position="264"/>
    </location>
</feature>
<evidence type="ECO:0000256" key="7">
    <source>
        <dbReference type="RuleBase" id="RU363032"/>
    </source>
</evidence>
<dbReference type="PROSITE" id="PS50928">
    <property type="entry name" value="ABC_TM1"/>
    <property type="match status" value="1"/>
</dbReference>
<evidence type="ECO:0000256" key="4">
    <source>
        <dbReference type="ARBA" id="ARBA00022692"/>
    </source>
</evidence>
<dbReference type="Pfam" id="PF00528">
    <property type="entry name" value="BPD_transp_1"/>
    <property type="match status" value="1"/>
</dbReference>
<reference evidence="9 10" key="1">
    <citation type="journal article" date="2016" name="BMC Genomics">
        <title>Combined genomic and structural analyses of a cultured magnetotactic bacterium reveals its niche adaptation to a dynamic environment.</title>
        <authorList>
            <person name="Araujo A.C."/>
            <person name="Morillo V."/>
            <person name="Cypriano J."/>
            <person name="Teixeira L.C."/>
            <person name="Leao P."/>
            <person name="Lyra S."/>
            <person name="Almeida L.G."/>
            <person name="Bazylinski D.A."/>
            <person name="Vasconcellos A.T."/>
            <person name="Abreu F."/>
            <person name="Lins U."/>
        </authorList>
    </citation>
    <scope>NUCLEOTIDE SEQUENCE [LARGE SCALE GENOMIC DNA]</scope>
    <source>
        <strain evidence="9 10">IT-1</strain>
    </source>
</reference>